<evidence type="ECO:0000313" key="7">
    <source>
        <dbReference type="Proteomes" id="UP001652740"/>
    </source>
</evidence>
<dbReference type="InterPro" id="IPR026171">
    <property type="entry name" value="FANCI"/>
</dbReference>
<dbReference type="PANTHER" id="PTHR21818">
    <property type="entry name" value="BC025462 PROTEIN"/>
    <property type="match status" value="1"/>
</dbReference>
<dbReference type="InterPro" id="IPR029312">
    <property type="entry name" value="FANCI_HD2"/>
</dbReference>
<dbReference type="Pfam" id="PF14678">
    <property type="entry name" value="FANCI_S4"/>
    <property type="match status" value="1"/>
</dbReference>
<feature type="domain" description="FANCI solenoid 4" evidence="5">
    <location>
        <begin position="1059"/>
        <end position="1293"/>
    </location>
</feature>
<feature type="region of interest" description="Disordered" evidence="1">
    <location>
        <begin position="1322"/>
        <end position="1346"/>
    </location>
</feature>
<reference evidence="8" key="1">
    <citation type="submission" date="2025-08" db="UniProtKB">
        <authorList>
            <consortium name="RefSeq"/>
        </authorList>
    </citation>
    <scope>IDENTIFICATION</scope>
    <source>
        <tissue evidence="8">Whole larvae</tissue>
    </source>
</reference>
<feature type="domain" description="FANCI solenoid 2" evidence="3">
    <location>
        <begin position="386"/>
        <end position="529"/>
    </location>
</feature>
<dbReference type="Proteomes" id="UP001652740">
    <property type="component" value="Unplaced"/>
</dbReference>
<feature type="region of interest" description="Disordered" evidence="1">
    <location>
        <begin position="784"/>
        <end position="826"/>
    </location>
</feature>
<evidence type="ECO:0000259" key="2">
    <source>
        <dbReference type="Pfam" id="PF14675"/>
    </source>
</evidence>
<feature type="domain" description="FANCI solenoid 1" evidence="2">
    <location>
        <begin position="70"/>
        <end position="287"/>
    </location>
</feature>
<dbReference type="GeneID" id="113519168"/>
<evidence type="ECO:0000259" key="6">
    <source>
        <dbReference type="Pfam" id="PF14680"/>
    </source>
</evidence>
<feature type="domain" description="FANCI solenoid 3" evidence="4">
    <location>
        <begin position="839"/>
        <end position="1032"/>
    </location>
</feature>
<evidence type="ECO:0000256" key="1">
    <source>
        <dbReference type="SAM" id="MobiDB-lite"/>
    </source>
</evidence>
<feature type="domain" description="FANCI helical" evidence="6">
    <location>
        <begin position="549"/>
        <end position="783"/>
    </location>
</feature>
<organism evidence="7 8">
    <name type="scientific">Galleria mellonella</name>
    <name type="common">Greater wax moth</name>
    <dbReference type="NCBI Taxonomy" id="7137"/>
    <lineage>
        <taxon>Eukaryota</taxon>
        <taxon>Metazoa</taxon>
        <taxon>Ecdysozoa</taxon>
        <taxon>Arthropoda</taxon>
        <taxon>Hexapoda</taxon>
        <taxon>Insecta</taxon>
        <taxon>Pterygota</taxon>
        <taxon>Neoptera</taxon>
        <taxon>Endopterygota</taxon>
        <taxon>Lepidoptera</taxon>
        <taxon>Glossata</taxon>
        <taxon>Ditrysia</taxon>
        <taxon>Pyraloidea</taxon>
        <taxon>Pyralidae</taxon>
        <taxon>Galleriinae</taxon>
        <taxon>Galleria</taxon>
    </lineage>
</organism>
<dbReference type="InterPro" id="IPR029315">
    <property type="entry name" value="FANCI_S2"/>
</dbReference>
<dbReference type="RefSeq" id="XP_052759404.1">
    <property type="nucleotide sequence ID" value="XM_052903444.1"/>
</dbReference>
<dbReference type="InterPro" id="IPR029313">
    <property type="entry name" value="FANCI_S3"/>
</dbReference>
<name>A0ABM3N744_GALME</name>
<dbReference type="PANTHER" id="PTHR21818:SF0">
    <property type="entry name" value="FANCONI ANEMIA GROUP I PROTEIN"/>
    <property type="match status" value="1"/>
</dbReference>
<keyword evidence="7" id="KW-1185">Reference proteome</keyword>
<evidence type="ECO:0000259" key="3">
    <source>
        <dbReference type="Pfam" id="PF14676"/>
    </source>
</evidence>
<accession>A0ABM3N744</accession>
<sequence length="1346" mass="151184">MEINNPIFIKIKELGIKNSKREELREYCKLKMEEMLPVLSRRIICSDAADLLNCLFNGLSENCAISARNKVKVIDIVLQTMRKESTSIRHCSEVVSRLCLELSRMPADDLVTWCDDSVQSIVEDADVNMIWRDVLPECLYVLASHVNIKHCGTVMTTTEYKEQCVRTLCQCRWKEGQLVQLAAMFKDMQLNRNDHKQVVNKLCSYMTDISLENLPPLVYQLLKLCKTNNVEIVMAHLSHYFNGRLYSKFEPPPQDSEATTIDIDDIAESNSVELCLCLSTCIYNITQGLTELETIRKHLKAWPKTQLLRAPFLIDVALALSDKGPEFKGVCLNVIKSAIEHHIMDELRRKESAWSRSVLPPDVDVTNMLKVLTTESVNQVNLTAMGLINLALSLLSVSRAKPTAQACWSYGKLILVRVSKLILETAPYILTQLGDRLAGDSNQPQYADCLQVLCKLAPLSVERCSQLRTIIENCQPSGNDYTTAAAVLDTVHPLLNFSIKIRDTLIMFCSKGLYSKDSVHRCLSLSGLLSVLRHLRVSRSTFSSSDSVSEQFSAHSYLTQLSVDLHATQQGDVVTSRVRNVAMCLEVLSIMRRCLVQDAAVKQLLYTKLYYCAKEKNTLHETILETLYEHLNKYLAESEDEGPPLLLHKCVQVTATGATLVEPISYLLYAIAEFIQPVEDEDLEDILGSPSADTGSALLKSQLTYIMEKLCKSENLGVIDLEDPGLSDLTPESKAKCLKVQQILQCYEALVAYKIMQWVPSSADIAASIYSLYKSCNQLLEQLKAPPKTGKKGSKPLNETRETEKSQKSQKSQKKSKGPVKLSNLTKDRAGPFKPLPCLWDLGLCHRVVELLYNESVPWTSLEERNYLRGRRDFHRWALRCILSVLSSDHIEKQQVASHVTKIAAILYKRCISRFQDMCDFDDQTTLSCLEVFKACLTLLFSSNYSLKMDSFLRSITDLSEVSDATHIAAVLEQILEALQQAAAESVEEEPEAIGKKITTVLVQTAAFLLDVPVLHSTEMTNILIKLEEYIRISKQDWLPMLPALLAAGCRDQQEAQLLDELLTKITAVLGRIDEEDTSAGESEEPSSFPIVDSRSGHTVLAHVCTHLGQRFRYVDHLLQRARDLTVALALATPTHLQRIDRELTELYKCIVVQLCSLTTWVSQCCKLRCNPGAGSERVLAVAVRLLALLSTLARHLPPSIALHLRFERLLKLCGKKFSTVTDNLITYLEGSQQQQNASKVLRDTKLIPRLVLEAEQFSKHVILLANKGNLNYQQYLSLGTARDFRIKAPVLQEALNARGEPSVDENSDNDEQININDAATEILGSDNERDGSEEETSPKKRQRLL</sequence>
<evidence type="ECO:0000313" key="8">
    <source>
        <dbReference type="RefSeq" id="XP_052759404.1"/>
    </source>
</evidence>
<protein>
    <submittedName>
        <fullName evidence="8">Fanconi anemia group I protein</fullName>
    </submittedName>
</protein>
<proteinExistence type="predicted"/>
<dbReference type="Pfam" id="PF14675">
    <property type="entry name" value="FANCI_S1"/>
    <property type="match status" value="1"/>
</dbReference>
<dbReference type="InterPro" id="IPR029308">
    <property type="entry name" value="FANCI_S1"/>
</dbReference>
<dbReference type="Pfam" id="PF14677">
    <property type="entry name" value="FANCI_S3"/>
    <property type="match status" value="1"/>
</dbReference>
<dbReference type="InterPro" id="IPR029314">
    <property type="entry name" value="FANCI_S4"/>
</dbReference>
<dbReference type="Pfam" id="PF14676">
    <property type="entry name" value="FANCI_S2"/>
    <property type="match status" value="1"/>
</dbReference>
<evidence type="ECO:0000259" key="4">
    <source>
        <dbReference type="Pfam" id="PF14677"/>
    </source>
</evidence>
<dbReference type="Pfam" id="PF14680">
    <property type="entry name" value="FANCI_HD2"/>
    <property type="match status" value="1"/>
</dbReference>
<gene>
    <name evidence="8" type="primary">LOC113519168</name>
</gene>
<feature type="compositionally biased region" description="Basic and acidic residues" evidence="1">
    <location>
        <begin position="798"/>
        <end position="807"/>
    </location>
</feature>
<evidence type="ECO:0000259" key="5">
    <source>
        <dbReference type="Pfam" id="PF14678"/>
    </source>
</evidence>